<reference evidence="3" key="1">
    <citation type="submission" date="2017-02" db="UniProtKB">
        <authorList>
            <consortium name="WormBaseParasite"/>
        </authorList>
    </citation>
    <scope>IDENTIFICATION</scope>
</reference>
<keyword evidence="2" id="KW-1185">Reference proteome</keyword>
<dbReference type="STRING" id="6280.A0A0N4TFH6"/>
<protein>
    <submittedName>
        <fullName evidence="3">NPH3 domain-containing protein</fullName>
    </submittedName>
</protein>
<dbReference type="EMBL" id="UZAD01007080">
    <property type="protein sequence ID" value="VDN88114.1"/>
    <property type="molecule type" value="Genomic_DNA"/>
</dbReference>
<accession>A0A0N4TFH6</accession>
<dbReference type="WBParaSite" id="BPAG_0000696401-mRNA-1">
    <property type="protein sequence ID" value="BPAG_0000696401-mRNA-1"/>
    <property type="gene ID" value="BPAG_0000696401"/>
</dbReference>
<dbReference type="AlphaFoldDB" id="A0A0N4TFH6"/>
<evidence type="ECO:0000313" key="1">
    <source>
        <dbReference type="EMBL" id="VDN88114.1"/>
    </source>
</evidence>
<evidence type="ECO:0000313" key="2">
    <source>
        <dbReference type="Proteomes" id="UP000278627"/>
    </source>
</evidence>
<name>A0A0N4TFH6_BRUPA</name>
<reference evidence="1 2" key="2">
    <citation type="submission" date="2018-11" db="EMBL/GenBank/DDBJ databases">
        <authorList>
            <consortium name="Pathogen Informatics"/>
        </authorList>
    </citation>
    <scope>NUCLEOTIDE SEQUENCE [LARGE SCALE GENOMIC DNA]</scope>
</reference>
<sequence>MVEVSIHCGTNGSSNSPSTSLGALVSELGAGVKFDASQLSQAAKEWLDARVTEQVFLAICTLQVTFLNDCLVRYNKMLHGRMGKLLSSRSEFGMQIFFSVQS</sequence>
<dbReference type="Proteomes" id="UP000278627">
    <property type="component" value="Unassembled WGS sequence"/>
</dbReference>
<gene>
    <name evidence="1" type="ORF">BPAG_LOCUS6928</name>
</gene>
<evidence type="ECO:0000313" key="3">
    <source>
        <dbReference type="WBParaSite" id="BPAG_0000696401-mRNA-1"/>
    </source>
</evidence>
<proteinExistence type="predicted"/>
<organism evidence="3">
    <name type="scientific">Brugia pahangi</name>
    <name type="common">Filarial nematode worm</name>
    <dbReference type="NCBI Taxonomy" id="6280"/>
    <lineage>
        <taxon>Eukaryota</taxon>
        <taxon>Metazoa</taxon>
        <taxon>Ecdysozoa</taxon>
        <taxon>Nematoda</taxon>
        <taxon>Chromadorea</taxon>
        <taxon>Rhabditida</taxon>
        <taxon>Spirurina</taxon>
        <taxon>Spiruromorpha</taxon>
        <taxon>Filarioidea</taxon>
        <taxon>Onchocercidae</taxon>
        <taxon>Brugia</taxon>
    </lineage>
</organism>